<dbReference type="PROSITE" id="PS50893">
    <property type="entry name" value="ABC_TRANSPORTER_2"/>
    <property type="match status" value="1"/>
</dbReference>
<organism evidence="9 10">
    <name type="scientific">Aphis glycines</name>
    <name type="common">Soybean aphid</name>
    <dbReference type="NCBI Taxonomy" id="307491"/>
    <lineage>
        <taxon>Eukaryota</taxon>
        <taxon>Metazoa</taxon>
        <taxon>Ecdysozoa</taxon>
        <taxon>Arthropoda</taxon>
        <taxon>Hexapoda</taxon>
        <taxon>Insecta</taxon>
        <taxon>Pterygota</taxon>
        <taxon>Neoptera</taxon>
        <taxon>Paraneoptera</taxon>
        <taxon>Hemiptera</taxon>
        <taxon>Sternorrhyncha</taxon>
        <taxon>Aphidomorpha</taxon>
        <taxon>Aphidoidea</taxon>
        <taxon>Aphididae</taxon>
        <taxon>Aphidini</taxon>
        <taxon>Aphis</taxon>
        <taxon>Aphis</taxon>
    </lineage>
</organism>
<dbReference type="Gene3D" id="3.40.50.300">
    <property type="entry name" value="P-loop containing nucleotide triphosphate hydrolases"/>
    <property type="match status" value="1"/>
</dbReference>
<dbReference type="InterPro" id="IPR003439">
    <property type="entry name" value="ABC_transporter-like_ATP-bd"/>
</dbReference>
<dbReference type="PANTHER" id="PTHR43038">
    <property type="entry name" value="ATP-BINDING CASSETTE, SUB-FAMILY H, MEMBER 1"/>
    <property type="match status" value="1"/>
</dbReference>
<evidence type="ECO:0000256" key="2">
    <source>
        <dbReference type="ARBA" id="ARBA00022692"/>
    </source>
</evidence>
<feature type="transmembrane region" description="Helical" evidence="7">
    <location>
        <begin position="545"/>
        <end position="572"/>
    </location>
</feature>
<dbReference type="CDD" id="cd03230">
    <property type="entry name" value="ABC_DR_subfamily_A"/>
    <property type="match status" value="1"/>
</dbReference>
<keyword evidence="6 7" id="KW-0472">Membrane</keyword>
<dbReference type="InterPro" id="IPR003593">
    <property type="entry name" value="AAA+_ATPase"/>
</dbReference>
<reference evidence="9 10" key="1">
    <citation type="submission" date="2019-08" db="EMBL/GenBank/DDBJ databases">
        <title>The genome of the soybean aphid Biotype 1, its phylome, world population structure and adaptation to the North American continent.</title>
        <authorList>
            <person name="Giordano R."/>
            <person name="Donthu R.K."/>
            <person name="Hernandez A.G."/>
            <person name="Wright C.L."/>
            <person name="Zimin A.V."/>
        </authorList>
    </citation>
    <scope>NUCLEOTIDE SEQUENCE [LARGE SCALE GENOMIC DNA]</scope>
    <source>
        <tissue evidence="9">Whole aphids</tissue>
    </source>
</reference>
<keyword evidence="4" id="KW-0067">ATP-binding</keyword>
<keyword evidence="5 7" id="KW-1133">Transmembrane helix</keyword>
<keyword evidence="2 7" id="KW-0812">Transmembrane</keyword>
<dbReference type="GO" id="GO:0016887">
    <property type="term" value="F:ATP hydrolysis activity"/>
    <property type="evidence" value="ECO:0007669"/>
    <property type="project" value="InterPro"/>
</dbReference>
<dbReference type="InterPro" id="IPR027417">
    <property type="entry name" value="P-loop_NTPase"/>
</dbReference>
<evidence type="ECO:0000259" key="8">
    <source>
        <dbReference type="PROSITE" id="PS50893"/>
    </source>
</evidence>
<dbReference type="SUPFAM" id="SSF52540">
    <property type="entry name" value="P-loop containing nucleoside triphosphate hydrolases"/>
    <property type="match status" value="1"/>
</dbReference>
<dbReference type="GO" id="GO:0016020">
    <property type="term" value="C:membrane"/>
    <property type="evidence" value="ECO:0007669"/>
    <property type="project" value="UniProtKB-SubCell"/>
</dbReference>
<keyword evidence="3" id="KW-0547">Nucleotide-binding</keyword>
<evidence type="ECO:0000256" key="1">
    <source>
        <dbReference type="ARBA" id="ARBA00004141"/>
    </source>
</evidence>
<feature type="transmembrane region" description="Helical" evidence="7">
    <location>
        <begin position="637"/>
        <end position="658"/>
    </location>
</feature>
<evidence type="ECO:0000256" key="3">
    <source>
        <dbReference type="ARBA" id="ARBA00022741"/>
    </source>
</evidence>
<dbReference type="AlphaFoldDB" id="A0A6G0TCM3"/>
<dbReference type="Pfam" id="PF00005">
    <property type="entry name" value="ABC_tran"/>
    <property type="match status" value="1"/>
</dbReference>
<evidence type="ECO:0000256" key="6">
    <source>
        <dbReference type="ARBA" id="ARBA00023136"/>
    </source>
</evidence>
<evidence type="ECO:0000256" key="7">
    <source>
        <dbReference type="SAM" id="Phobius"/>
    </source>
</evidence>
<evidence type="ECO:0000256" key="4">
    <source>
        <dbReference type="ARBA" id="ARBA00022840"/>
    </source>
</evidence>
<feature type="domain" description="ABC transporter" evidence="8">
    <location>
        <begin position="20"/>
        <end position="242"/>
    </location>
</feature>
<feature type="transmembrane region" description="Helical" evidence="7">
    <location>
        <begin position="670"/>
        <end position="692"/>
    </location>
</feature>
<evidence type="ECO:0000256" key="5">
    <source>
        <dbReference type="ARBA" id="ARBA00022989"/>
    </source>
</evidence>
<dbReference type="OrthoDB" id="10255969at2759"/>
<dbReference type="Proteomes" id="UP000475862">
    <property type="component" value="Unassembled WGS sequence"/>
</dbReference>
<keyword evidence="10" id="KW-1185">Reference proteome</keyword>
<feature type="transmembrane region" description="Helical" evidence="7">
    <location>
        <begin position="610"/>
        <end position="630"/>
    </location>
</feature>
<comment type="subcellular location">
    <subcellularLocation>
        <location evidence="1">Membrane</location>
        <topology evidence="1">Multi-pass membrane protein</topology>
    </subcellularLocation>
</comment>
<protein>
    <recommendedName>
        <fullName evidence="8">ABC transporter domain-containing protein</fullName>
    </recommendedName>
</protein>
<sequence length="703" mass="79047">MESPGMALSDKYGGDNPPAIMVRGAYKRYNPYSVVLRGLNMTVPEGTIYGLLGPSGCGKTTLLSCMVGRCQLDAGDIQVKARTKSNIGYMPQELALYQEFSIKETMTYYGRLFGMSHKQIETRTYELLKFLELPNENNIVSRLSGGQERRVSFAVALLHDPQLLILDEPTVGVDPVLSASIWQHLLDMTANGNKTVVITTHYIEEARQAHTIGLMRDGTLLAEESPSQLLLKHNCSTLEQAFLELSKRQTRRSVMDKEDENCNIETYPVPNKKPLAPLKPDNICSKSRIVAQLLKNFYWMKRNIPIMCFLMILPVVQCYLFCTCIGRDPQGLKLGVVNEELKNGMSSCSSYPSSGCNFSVPLSCRYLQNLKDKSYKLIEYDSLDEAKFAVKKNKVWGVLYFEEGYSESLGERIKMPENATERTLSISDVNIWQDMSNQYVSNLLRRDMLSRYVMFLESVFRDCGWPVALADIPIKLEDAIYGDNNPSFGHFTAPAIISLFKDEKYLIHRFEFYLPMVFTVGAILMEKMGGLLERSLVAGVTVTEVILSHIVVQYIVLSVQTALMMLVLFVFFDNPMVGSLVWSLSLLFLTGTSGMCYGFMVSVFCNTDTSATFMGLGSFFPLAMLSGMIWPLEGMHWILRSIGWILPITLSTESFRALSARDWSITHPTVYKGFLSASGWIGVFMLVTIIVVKKNNGLRNVSK</sequence>
<dbReference type="EMBL" id="VYZN01000042">
    <property type="protein sequence ID" value="KAE9530700.1"/>
    <property type="molecule type" value="Genomic_DNA"/>
</dbReference>
<dbReference type="GO" id="GO:0005524">
    <property type="term" value="F:ATP binding"/>
    <property type="evidence" value="ECO:0007669"/>
    <property type="project" value="UniProtKB-KW"/>
</dbReference>
<accession>A0A6G0TCM3</accession>
<feature type="transmembrane region" description="Helical" evidence="7">
    <location>
        <begin position="506"/>
        <end position="525"/>
    </location>
</feature>
<feature type="transmembrane region" description="Helical" evidence="7">
    <location>
        <begin position="304"/>
        <end position="325"/>
    </location>
</feature>
<feature type="transmembrane region" description="Helical" evidence="7">
    <location>
        <begin position="584"/>
        <end position="604"/>
    </location>
</feature>
<evidence type="ECO:0000313" key="9">
    <source>
        <dbReference type="EMBL" id="KAE9530700.1"/>
    </source>
</evidence>
<gene>
    <name evidence="9" type="ORF">AGLY_011162</name>
</gene>
<name>A0A6G0TCM3_APHGL</name>
<dbReference type="GO" id="GO:0140359">
    <property type="term" value="F:ABC-type transporter activity"/>
    <property type="evidence" value="ECO:0007669"/>
    <property type="project" value="InterPro"/>
</dbReference>
<evidence type="ECO:0000313" key="10">
    <source>
        <dbReference type="Proteomes" id="UP000475862"/>
    </source>
</evidence>
<dbReference type="SMART" id="SM00382">
    <property type="entry name" value="AAA"/>
    <property type="match status" value="1"/>
</dbReference>
<dbReference type="PANTHER" id="PTHR43038:SF3">
    <property type="entry name" value="ABC TRANSPORTER G FAMILY MEMBER 20 ISOFORM X1"/>
    <property type="match status" value="1"/>
</dbReference>
<proteinExistence type="predicted"/>
<dbReference type="InterPro" id="IPR013525">
    <property type="entry name" value="ABC2_TM"/>
</dbReference>
<comment type="caution">
    <text evidence="9">The sequence shown here is derived from an EMBL/GenBank/DDBJ whole genome shotgun (WGS) entry which is preliminary data.</text>
</comment>
<dbReference type="Pfam" id="PF12698">
    <property type="entry name" value="ABC2_membrane_3"/>
    <property type="match status" value="1"/>
</dbReference>